<gene>
    <name evidence="3" type="ORF">SNEC2469_LOCUS13985</name>
</gene>
<evidence type="ECO:0000256" key="2">
    <source>
        <dbReference type="SAM" id="MobiDB-lite"/>
    </source>
</evidence>
<feature type="compositionally biased region" description="Acidic residues" evidence="2">
    <location>
        <begin position="515"/>
        <end position="536"/>
    </location>
</feature>
<feature type="compositionally biased region" description="Low complexity" evidence="2">
    <location>
        <begin position="2938"/>
        <end position="2951"/>
    </location>
</feature>
<sequence length="2974" mass="327050">MPAELVGASYRCSTCGQELAEAASLLPASDSRVVPCSGITARSCEVAGKTTLQFSTCQSFVINPFPRRFELVLVEKIVARAASEIGQKIPCYSGSAGDLPVSGPHWPLGSKDADWRLGRTLESFLTAPPRREELERLLGFSLDPATYRKLAAGPSGLPKPGGMDEAPPNPPEEPEPSELDLPEEPAPLPAPKLEETSSLVQASQDGTPPKPKPPLSPGSPVEILAVKLAPKAGPRKSSPTGLASQLAALPPAKLKELLAVVNDKWLAAGPKDFVHHGGDDPTRRKLAFDGPVSDGEGSTSAGSSGSASNPDQLETQLWAAEPEAYINDWLANERAEHAAAREEAESKKREEAKDREVRQQRLNRTKPMLEAESAMVLTRQQQLALSAGKKGKLPKVDTGPAKAPAESEPEAERDEEMPDTELCPRKPRAAAGTAKAKAKAKAKALPKSGGKKSKARENHEDGDEPTDNDGSAPAPSVPKKSRKLLSKRSKCRMVFKCKKGKKKARAVETADDDWTLYYGDDDAGGEEEGEVEEEAPPADPPARSVRAKKAKTAHVEEPEAEEEENEDKEQEDETPPSTFARRYCPARPLFRAKWMGIREAFQVRILPFVKFPCKLEDDDFWKYVAQATKEDKITDPAAWARVAKNLTFSFLMDAGISKTWSSDGEDLFNGKKKATVKRYEQVFILAVLCLLFNERFRTQKEFVFVEHYAGSKVLSGEIGSKYGRTAALDIEFHRGMDILSPAGFASAAHSVHPVRTSLRLHIVVWPPVFLLGLRLQILDDALQAQVSKEVGKDGRVKFSGNSMLKYTKEFAQHMVKLLPGFNESAALRPTSMIDTSTIDKLRSMDMGAQDWSEAGVPELLQYVYGARGLVIPPDLQQALEISQCDVKTEPATDTQIAATRKLPKPELLYKMEILKAAMTAQQEELQQLREHKQEAQQPAAVDKPVQAVPAEKPALSQPAAGKQAPAAADCRCEVVSKSPSSRGSKRPCPATATEDPKPKKAVGTDAEDPEPDSDDEPPKVLNFSNLSKLEKEKVRRIVTPKKGSGNLEVPENIFEMWKDAAKGRDNLFRMWAKSGGVKAVFMESLVIMNRTTRSKKLEVKGGFYSKEDMKNELSYSQSRIEKIAAWAEKKGLVRTCEYDDETLEFWVNTRTLGTLTKEDMEMLEREKRYSGEGGTDLTFTPGVHLDGFTFSDDDDMIHNGTKDLEGDHHKSVASQMKEYMKGVLKGKNSLESFVDKVKRSGLAEPKDSQIQSECKSFFVKAQKMIAKAAALEAGNKSMLVRVRKAAKKDNACSYDNPNVSEQVHLIAARWKSDSEDDEMQQYQSDLDMSMDTQTSEASASTRVPDTPTSQHVLEPHLDGKFVSETTLASKILWHCVEEINALRRKHGGTALCVFKIGLTSDPVRRSQSYFDQNFQSFLVLHKVSRPELLGMLEMLEAALIAEFHDGERCCRNKQWGGESMRRMIGFFLLSRSHFNTCSAKVPAKDLVEDARTALKRDPCELLAKIAKIKLSSADAPLYNLLQKHGLGLPIDFSWQQAGRVLQYPFIKPKALVEAMSEQGYFHRVLGLPVHLASESLALFWTKFRALHPQHQVFQNPGNLDYQKLIPYYLHGDGGRGYKKDPIEILSMFPALGSGSRKRPVDLSSKRPAEAEIELGINLQGNSGASRFLFSVVSSLVAKEDAQIFDDLMEIWGRELRSLFEHGFHAQGSTWRILILGFTGDSPFVKKVAKSVRSFHNVRKGFTSQSVQTGCCWLCNAGYESPEDRIHIPFEHLGFAQPAWIQTGGLSNPLPWTGDGGALLRHMLVDAGDTPASFFRADFFHVWHAGVGQDFTASALVYAMKVLIGLGGVVRDLNAVNALLKTWLRDSKSKLHCGRLTPDLLGYHGTREYPEGKWSKNMDTAVVTKFIVHLLELPDFEATVRGDDILREILAAAKAIGRVISTCMRAEYFMSSDHTEAVFRSGHEFLMLYSALVQKCYDRSFCLFKLRPKIHYLNHIFLRVYQEWLCDGFAVNPMSEAGRMRFWVTLLSGEKACVVAQSSDTLRQLRDVAQRALGRPLLGFAPSDSPGEVPLPLDATIAELNLPQDSVLAALVGRLRVQSTRFAFAACQGDGSVVSWGSPFAGGDTSEVDHELMDVQEVAANLMAFAAIRVDGSVVVWGHQSCGGQIDESLQAKLSENGGVRRIVTTDRAFAALKRDGSVVSWGCMYPSAQTPDLGRRRISSIYSTRAAFAAVDADGGVVAWGHAACGGDCTAVAQQVQEGVTRVYSTDNAFAALRRDGSVVTWGSQTAGGNSDVVHDLLQQGVQKVVATEAAFAALCADRSVVAWGDHLAGGTLEVPLQDVADLCSSGSAFAALQMDGTVRTWGNELAGGGSTDLPTRISRLFATNEAFAAIRIDGTVATWGDPASGGNSDAVQHLLHDVQEIFATKAAFAALRSDGSVITWGSPMYGGNSCRVEHQLQGGVARVYAAECAFAAARTDGSLVTWGYPRYGGCCEAVRRVNVAKALLAIMQDLSVSQHCACEKLLILPLSWSMADELAALQHAWETEQQELLRSERVLQALRQAQASLRQRLDDLLDECHHLREEVVENNPVAAACVAVEQEIEALYEDLEALGPRKASLVREQRMHLQAREACRALEIDRNRACQNLREAQKPLQEQHAAVESRIQAAEIQARSLVSAEVQARAEEQREEAQEQLQKAQEEVAEMRLKLADSWVADRVADSEDMQALEEVEKSLQWLANTQHAASAQTQLVERLERKKGSLQQRLREVSEEKAALQSTRVDLGDAGKAMRETMASQSEGYVKQLVGLEEARRAADSDRIKLMQDCADMQDKLDGLNAREARQASIKGRHTQLQVACRCVADESHRLRDMNAALGEMLLSDETPTEFTHDDSDADAVMRLLLLQKKLVDRQESYAAEREQLGDKVRGLERKGVSPQFFDPAPTTTAATSTQAASGSLVSSVRERFSQFRDVALKRA</sequence>
<protein>
    <submittedName>
        <fullName evidence="3">Uncharacterized protein</fullName>
    </submittedName>
</protein>
<dbReference type="EMBL" id="CAJNJA010022363">
    <property type="protein sequence ID" value="CAE7491487.1"/>
    <property type="molecule type" value="Genomic_DNA"/>
</dbReference>
<feature type="compositionally biased region" description="Acidic residues" evidence="2">
    <location>
        <begin position="407"/>
        <end position="419"/>
    </location>
</feature>
<organism evidence="3 4">
    <name type="scientific">Symbiodinium necroappetens</name>
    <dbReference type="NCBI Taxonomy" id="1628268"/>
    <lineage>
        <taxon>Eukaryota</taxon>
        <taxon>Sar</taxon>
        <taxon>Alveolata</taxon>
        <taxon>Dinophyceae</taxon>
        <taxon>Suessiales</taxon>
        <taxon>Symbiodiniaceae</taxon>
        <taxon>Symbiodinium</taxon>
    </lineage>
</organism>
<keyword evidence="4" id="KW-1185">Reference proteome</keyword>
<accession>A0A812SMW2</accession>
<dbReference type="InterPro" id="IPR051553">
    <property type="entry name" value="Ran_GTPase-activating"/>
</dbReference>
<feature type="region of interest" description="Disordered" evidence="2">
    <location>
        <begin position="149"/>
        <end position="242"/>
    </location>
</feature>
<feature type="region of interest" description="Disordered" evidence="2">
    <location>
        <begin position="270"/>
        <end position="320"/>
    </location>
</feature>
<comment type="caution">
    <text evidence="3">The sequence shown here is derived from an EMBL/GenBank/DDBJ whole genome shotgun (WGS) entry which is preliminary data.</text>
</comment>
<feature type="compositionally biased region" description="Basic and acidic residues" evidence="2">
    <location>
        <begin position="336"/>
        <end position="359"/>
    </location>
</feature>
<reference evidence="3" key="1">
    <citation type="submission" date="2021-02" db="EMBL/GenBank/DDBJ databases">
        <authorList>
            <person name="Dougan E. K."/>
            <person name="Rhodes N."/>
            <person name="Thang M."/>
            <person name="Chan C."/>
        </authorList>
    </citation>
    <scope>NUCLEOTIDE SEQUENCE</scope>
</reference>
<feature type="compositionally biased region" description="Basic and acidic residues" evidence="2">
    <location>
        <begin position="272"/>
        <end position="287"/>
    </location>
</feature>
<dbReference type="Gene3D" id="2.130.10.30">
    <property type="entry name" value="Regulator of chromosome condensation 1/beta-lactamase-inhibitor protein II"/>
    <property type="match status" value="2"/>
</dbReference>
<dbReference type="PANTHER" id="PTHR45982:SF1">
    <property type="entry name" value="REGULATOR OF CHROMOSOME CONDENSATION"/>
    <property type="match status" value="1"/>
</dbReference>
<proteinExistence type="predicted"/>
<feature type="compositionally biased region" description="Acidic residues" evidence="2">
    <location>
        <begin position="1005"/>
        <end position="1015"/>
    </location>
</feature>
<name>A0A812SMW2_9DINO</name>
<feature type="coiled-coil region" evidence="1">
    <location>
        <begin position="2736"/>
        <end position="2777"/>
    </location>
</feature>
<dbReference type="Proteomes" id="UP000601435">
    <property type="component" value="Unassembled WGS sequence"/>
</dbReference>
<feature type="compositionally biased region" description="Polar residues" evidence="2">
    <location>
        <begin position="1329"/>
        <end position="1351"/>
    </location>
</feature>
<feature type="compositionally biased region" description="Polar residues" evidence="2">
    <location>
        <begin position="196"/>
        <end position="206"/>
    </location>
</feature>
<feature type="region of interest" description="Disordered" evidence="2">
    <location>
        <begin position="1329"/>
        <end position="1352"/>
    </location>
</feature>
<evidence type="ECO:0000313" key="3">
    <source>
        <dbReference type="EMBL" id="CAE7491487.1"/>
    </source>
</evidence>
<feature type="region of interest" description="Disordered" evidence="2">
    <location>
        <begin position="515"/>
        <end position="580"/>
    </location>
</feature>
<dbReference type="OrthoDB" id="436555at2759"/>
<feature type="region of interest" description="Disordered" evidence="2">
    <location>
        <begin position="2930"/>
        <end position="2951"/>
    </location>
</feature>
<feature type="region of interest" description="Disordered" evidence="2">
    <location>
        <begin position="924"/>
        <end position="1021"/>
    </location>
</feature>
<feature type="compositionally biased region" description="Acidic residues" evidence="2">
    <location>
        <begin position="172"/>
        <end position="183"/>
    </location>
</feature>
<feature type="coiled-coil region" evidence="1">
    <location>
        <begin position="2676"/>
        <end position="2707"/>
    </location>
</feature>
<feature type="compositionally biased region" description="Low complexity" evidence="2">
    <location>
        <begin position="957"/>
        <end position="968"/>
    </location>
</feature>
<evidence type="ECO:0000313" key="4">
    <source>
        <dbReference type="Proteomes" id="UP000601435"/>
    </source>
</evidence>
<dbReference type="SUPFAM" id="SSF50985">
    <property type="entry name" value="RCC1/BLIP-II"/>
    <property type="match status" value="2"/>
</dbReference>
<dbReference type="PANTHER" id="PTHR45982">
    <property type="entry name" value="REGULATOR OF CHROMOSOME CONDENSATION"/>
    <property type="match status" value="1"/>
</dbReference>
<feature type="compositionally biased region" description="Basic residues" evidence="2">
    <location>
        <begin position="436"/>
        <end position="454"/>
    </location>
</feature>
<feature type="region of interest" description="Disordered" evidence="2">
    <location>
        <begin position="336"/>
        <end position="487"/>
    </location>
</feature>
<evidence type="ECO:0000256" key="1">
    <source>
        <dbReference type="SAM" id="Coils"/>
    </source>
</evidence>
<keyword evidence="1" id="KW-0175">Coiled coil</keyword>
<feature type="compositionally biased region" description="Low complexity" evidence="2">
    <location>
        <begin position="293"/>
        <end position="308"/>
    </location>
</feature>
<dbReference type="InterPro" id="IPR009091">
    <property type="entry name" value="RCC1/BLIP-II"/>
</dbReference>
<feature type="compositionally biased region" description="Acidic residues" evidence="2">
    <location>
        <begin position="558"/>
        <end position="574"/>
    </location>
</feature>
<feature type="compositionally biased region" description="Pro residues" evidence="2">
    <location>
        <begin position="208"/>
        <end position="217"/>
    </location>
</feature>
<feature type="coiled-coil region" evidence="1">
    <location>
        <begin position="2556"/>
        <end position="2583"/>
    </location>
</feature>